<dbReference type="SUPFAM" id="SSF51445">
    <property type="entry name" value="(Trans)glycosidases"/>
    <property type="match status" value="1"/>
</dbReference>
<comment type="caution">
    <text evidence="2">The sequence shown here is derived from an EMBL/GenBank/DDBJ whole genome shotgun (WGS) entry which is preliminary data.</text>
</comment>
<reference evidence="2" key="1">
    <citation type="submission" date="2022-10" db="EMBL/GenBank/DDBJ databases">
        <title>The WGS of Solirubrobacter ginsenosidimutans DSM 21036.</title>
        <authorList>
            <person name="Jiang Z."/>
        </authorList>
    </citation>
    <scope>NUCLEOTIDE SEQUENCE</scope>
    <source>
        <strain evidence="2">DSM 21036</strain>
    </source>
</reference>
<dbReference type="PANTHER" id="PTHR36183:SF2">
    <property type="entry name" value="BETA-GLUCURONIDASE C-TERMINAL DOMAIN-CONTAINING PROTEIN"/>
    <property type="match status" value="1"/>
</dbReference>
<dbReference type="InterPro" id="IPR017853">
    <property type="entry name" value="GH"/>
</dbReference>
<name>A0A9X3MPC7_9ACTN</name>
<keyword evidence="1" id="KW-0732">Signal</keyword>
<feature type="signal peptide" evidence="1">
    <location>
        <begin position="1"/>
        <end position="38"/>
    </location>
</feature>
<organism evidence="2 3">
    <name type="scientific">Solirubrobacter ginsenosidimutans</name>
    <dbReference type="NCBI Taxonomy" id="490573"/>
    <lineage>
        <taxon>Bacteria</taxon>
        <taxon>Bacillati</taxon>
        <taxon>Actinomycetota</taxon>
        <taxon>Thermoleophilia</taxon>
        <taxon>Solirubrobacterales</taxon>
        <taxon>Solirubrobacteraceae</taxon>
        <taxon>Solirubrobacter</taxon>
    </lineage>
</organism>
<protein>
    <submittedName>
        <fullName evidence="2">Uncharacterized protein</fullName>
    </submittedName>
</protein>
<dbReference type="EMBL" id="JAPDOD010000005">
    <property type="protein sequence ID" value="MDA0160341.1"/>
    <property type="molecule type" value="Genomic_DNA"/>
</dbReference>
<evidence type="ECO:0000313" key="2">
    <source>
        <dbReference type="EMBL" id="MDA0160341.1"/>
    </source>
</evidence>
<feature type="chain" id="PRO_5040792958" evidence="1">
    <location>
        <begin position="39"/>
        <end position="718"/>
    </location>
</feature>
<evidence type="ECO:0000313" key="3">
    <source>
        <dbReference type="Proteomes" id="UP001149140"/>
    </source>
</evidence>
<dbReference type="AlphaFoldDB" id="A0A9X3MPC7"/>
<dbReference type="PANTHER" id="PTHR36183">
    <property type="entry name" value="BETA-GLUCURONIDASE"/>
    <property type="match status" value="1"/>
</dbReference>
<dbReference type="InterPro" id="IPR052974">
    <property type="entry name" value="GH79_Enzymes"/>
</dbReference>
<keyword evidence="3" id="KW-1185">Reference proteome</keyword>
<dbReference type="Gene3D" id="3.20.20.80">
    <property type="entry name" value="Glycosidases"/>
    <property type="match status" value="1"/>
</dbReference>
<gene>
    <name evidence="2" type="ORF">OM076_08700</name>
</gene>
<dbReference type="Proteomes" id="UP001149140">
    <property type="component" value="Unassembled WGS sequence"/>
</dbReference>
<proteinExistence type="predicted"/>
<accession>A0A9X3MPC7</accession>
<sequence length="718" mass="75984">MMSCVVPRRKVMPRQARRSAVALAMTVCALTAPVAAFGASAHDDQSGALAPERFDASARLGPPSVSGHDIARHFVGVSVEWTLTDRYMGSNSRPDFANLLRNLGSGVLRIGGSSQDQVPFDASAADSDRFVTPHDLARIRETLNLVNSTGSESGEAREPDWVTVLGTAMAPTTPAFPWRTVDHAVGFVRDGVAPIFRDDAGRRDVAGIALGNEPDLTYSGDLVRYLSEFPAYAGAAFINQWPRVVPASSENIGTWQSIRDRTINTRWFWDWPAILDTVAPAVKDKPGVLGPFATDHFYPLARTCPTDPYRCPTIERLLSRERMDNFDYQVYAHATEAARRGLGYRMDETNTAAGRGAPGVSDVAASATWTLDTLFNAACPQPPDQPRANADCHVGATGVNVHNAEVRAYFFPEEGNAYYNAIRYDPTPAAGPPTPGPSYYALLLFARLAQGTTGLHPVTLDVTTPAGASVTAWEVRTAGADRRLFLINKGSTAATVNVPSPGALVEIDRMTPHDPTGAGRTLDAGDVQIDGRPVAADGTFPGLEPTLTKTDGAALPVAIGPGEAGVVTLHDQYAETVREATVGGSVPATLSLSLEAPASFASFTPGVHRSYQTSTTAAVTSTAGDATLSVADPSQAAPGRLVNGPFALRQPLQVRANSGPLAPLSTEASSPLALLTYTAPATSDAVAIAFRQDIESNEALRTGIYAKTLTFTLSTTTP</sequence>
<evidence type="ECO:0000256" key="1">
    <source>
        <dbReference type="SAM" id="SignalP"/>
    </source>
</evidence>